<dbReference type="InterPro" id="IPR038063">
    <property type="entry name" value="Transpep_catalytic_dom"/>
</dbReference>
<feature type="active site" description="Nucleophile" evidence="7">
    <location>
        <position position="445"/>
    </location>
</feature>
<dbReference type="InterPro" id="IPR052905">
    <property type="entry name" value="LD-transpeptidase_YkuD-like"/>
</dbReference>
<comment type="similarity">
    <text evidence="2">Belongs to the YkuD family.</text>
</comment>
<evidence type="ECO:0000256" key="6">
    <source>
        <dbReference type="ARBA" id="ARBA00023316"/>
    </source>
</evidence>
<feature type="active site" description="Proton donor/acceptor" evidence="7">
    <location>
        <position position="426"/>
    </location>
</feature>
<evidence type="ECO:0000313" key="9">
    <source>
        <dbReference type="EMBL" id="RMA41524.1"/>
    </source>
</evidence>
<comment type="pathway">
    <text evidence="1 7">Cell wall biogenesis; peptidoglycan biosynthesis.</text>
</comment>
<dbReference type="CDD" id="cd16913">
    <property type="entry name" value="YkuD_like"/>
    <property type="match status" value="1"/>
</dbReference>
<evidence type="ECO:0000259" key="8">
    <source>
        <dbReference type="PROSITE" id="PS52029"/>
    </source>
</evidence>
<dbReference type="GO" id="GO:0071555">
    <property type="term" value="P:cell wall organization"/>
    <property type="evidence" value="ECO:0007669"/>
    <property type="project" value="UniProtKB-UniRule"/>
</dbReference>
<dbReference type="GO" id="GO:0009252">
    <property type="term" value="P:peptidoglycan biosynthetic process"/>
    <property type="evidence" value="ECO:0007669"/>
    <property type="project" value="UniProtKB-UniPathway"/>
</dbReference>
<proteinExistence type="inferred from homology"/>
<keyword evidence="3" id="KW-0808">Transferase</keyword>
<dbReference type="PANTHER" id="PTHR41533">
    <property type="entry name" value="L,D-TRANSPEPTIDASE HI_1667-RELATED"/>
    <property type="match status" value="1"/>
</dbReference>
<reference evidence="9 10" key="1">
    <citation type="submission" date="2018-10" db="EMBL/GenBank/DDBJ databases">
        <authorList>
            <person name="Jung H.S."/>
            <person name="Jeon C.O."/>
        </authorList>
    </citation>
    <scope>NUCLEOTIDE SEQUENCE [LARGE SCALE GENOMIC DNA]</scope>
    <source>
        <strain evidence="9 10">MA-7-27</strain>
    </source>
</reference>
<dbReference type="AlphaFoldDB" id="A0A3L9XYD1"/>
<keyword evidence="4 7" id="KW-0133">Cell shape</keyword>
<evidence type="ECO:0000256" key="1">
    <source>
        <dbReference type="ARBA" id="ARBA00004752"/>
    </source>
</evidence>
<protein>
    <submittedName>
        <fullName evidence="9">Murein L,D-transpeptidase</fullName>
    </submittedName>
</protein>
<dbReference type="InterPro" id="IPR036366">
    <property type="entry name" value="PGBDSf"/>
</dbReference>
<keyword evidence="5 7" id="KW-0573">Peptidoglycan synthesis</keyword>
<evidence type="ECO:0000313" key="10">
    <source>
        <dbReference type="Proteomes" id="UP000281343"/>
    </source>
</evidence>
<dbReference type="InterPro" id="IPR045380">
    <property type="entry name" value="LD_TPept_scaffold_dom"/>
</dbReference>
<dbReference type="Pfam" id="PF01471">
    <property type="entry name" value="PG_binding_1"/>
    <property type="match status" value="1"/>
</dbReference>
<dbReference type="PANTHER" id="PTHR41533:SF2">
    <property type="entry name" value="BLR7131 PROTEIN"/>
    <property type="match status" value="1"/>
</dbReference>
<dbReference type="GO" id="GO:0016740">
    <property type="term" value="F:transferase activity"/>
    <property type="evidence" value="ECO:0007669"/>
    <property type="project" value="UniProtKB-KW"/>
</dbReference>
<dbReference type="PROSITE" id="PS52029">
    <property type="entry name" value="LD_TPASE"/>
    <property type="match status" value="1"/>
</dbReference>
<keyword evidence="6 7" id="KW-0961">Cell wall biogenesis/degradation</keyword>
<evidence type="ECO:0000256" key="5">
    <source>
        <dbReference type="ARBA" id="ARBA00022984"/>
    </source>
</evidence>
<dbReference type="InterPro" id="IPR036365">
    <property type="entry name" value="PGBD-like_sf"/>
</dbReference>
<sequence>MRLRIFRSAAPLLVVGLVFFNGLLVTHSADAQQVTALRQAIAEAASSNDALATFYRERNFEPIWTTTEAASRRNALLTALDRAEDHGLPVSRYDADLLRATFRDADNPYARGQAEVLASRMFLQYARDVQSGLLEPDDVVSDIVKDLPRRDPLEQIRSFASSNPHEFMRALPPSHPEYVRLMREKLRLERVLGAGGWGSTVQAGALAPGDSGEPVIALRNRLIAMGYLERSASATYDATLQAAVQRFQNDHGLTADGEAGADTMAEINVGVETRLGQIILAMERQRWMNRERGDRHILVNIADFHAYVIDGEQVTFETRVVVGHRDSDRRTPEFSDVMEHMVINPSWNVPRSIAVGEYLPQMRSNPAAAGHLQLLRGGRVVSRQGIDFSQYTARNFPFDLRQPPGSQNALGEVKFMFPNRWNIYLHDTPSRNLFERQVRAYSHGCVRVHRPQELAYHLLAPQEEDPEALYQTYRRSGRETQVNLETPIPVHLVYWTAWITPEGRVNYRDDVYGRNTLLWQAMLDAGVAVRAVTS</sequence>
<name>A0A3L9XYD1_9RHOB</name>
<dbReference type="SUPFAM" id="SSF141523">
    <property type="entry name" value="L,D-transpeptidase catalytic domain-like"/>
    <property type="match status" value="1"/>
</dbReference>
<dbReference type="Gene3D" id="2.40.440.10">
    <property type="entry name" value="L,D-transpeptidase catalytic domain-like"/>
    <property type="match status" value="1"/>
</dbReference>
<evidence type="ECO:0000256" key="2">
    <source>
        <dbReference type="ARBA" id="ARBA00005992"/>
    </source>
</evidence>
<dbReference type="InterPro" id="IPR002477">
    <property type="entry name" value="Peptidoglycan-bd-like"/>
</dbReference>
<evidence type="ECO:0000256" key="7">
    <source>
        <dbReference type="PROSITE-ProRule" id="PRU01373"/>
    </source>
</evidence>
<evidence type="ECO:0000256" key="4">
    <source>
        <dbReference type="ARBA" id="ARBA00022960"/>
    </source>
</evidence>
<accession>A0A3L9XYD1</accession>
<dbReference type="Gene3D" id="1.10.101.10">
    <property type="entry name" value="PGBD-like superfamily/PGBD"/>
    <property type="match status" value="1"/>
</dbReference>
<organism evidence="9 10">
    <name type="scientific">Rhodophyticola porphyridii</name>
    <dbReference type="NCBI Taxonomy" id="1852017"/>
    <lineage>
        <taxon>Bacteria</taxon>
        <taxon>Pseudomonadati</taxon>
        <taxon>Pseudomonadota</taxon>
        <taxon>Alphaproteobacteria</taxon>
        <taxon>Rhodobacterales</taxon>
        <taxon>Roseobacteraceae</taxon>
        <taxon>Rhodophyticola</taxon>
    </lineage>
</organism>
<keyword evidence="10" id="KW-1185">Reference proteome</keyword>
<gene>
    <name evidence="9" type="ORF">D9R08_14530</name>
</gene>
<comment type="caution">
    <text evidence="9">The sequence shown here is derived from an EMBL/GenBank/DDBJ whole genome shotgun (WGS) entry which is preliminary data.</text>
</comment>
<dbReference type="InterPro" id="IPR005490">
    <property type="entry name" value="LD_TPept_cat_dom"/>
</dbReference>
<evidence type="ECO:0000256" key="3">
    <source>
        <dbReference type="ARBA" id="ARBA00022679"/>
    </source>
</evidence>
<dbReference type="Pfam" id="PF03734">
    <property type="entry name" value="YkuD"/>
    <property type="match status" value="1"/>
</dbReference>
<dbReference type="SUPFAM" id="SSF47090">
    <property type="entry name" value="PGBD-like"/>
    <property type="match status" value="1"/>
</dbReference>
<dbReference type="GO" id="GO:0008360">
    <property type="term" value="P:regulation of cell shape"/>
    <property type="evidence" value="ECO:0007669"/>
    <property type="project" value="UniProtKB-UniRule"/>
</dbReference>
<feature type="domain" description="L,D-TPase catalytic" evidence="8">
    <location>
        <begin position="295"/>
        <end position="470"/>
    </location>
</feature>
<dbReference type="GO" id="GO:0004180">
    <property type="term" value="F:carboxypeptidase activity"/>
    <property type="evidence" value="ECO:0007669"/>
    <property type="project" value="UniProtKB-ARBA"/>
</dbReference>
<dbReference type="UniPathway" id="UPA00219"/>
<dbReference type="Proteomes" id="UP000281343">
    <property type="component" value="Unassembled WGS sequence"/>
</dbReference>
<dbReference type="Pfam" id="PF20142">
    <property type="entry name" value="Scaffold"/>
    <property type="match status" value="1"/>
</dbReference>
<dbReference type="OrthoDB" id="9778545at2"/>
<dbReference type="EMBL" id="RCNT01000007">
    <property type="protein sequence ID" value="RMA41524.1"/>
    <property type="molecule type" value="Genomic_DNA"/>
</dbReference>